<dbReference type="RefSeq" id="WP_125658232.1">
    <property type="nucleotide sequence ID" value="NZ_AP019308.1"/>
</dbReference>
<reference evidence="3 4" key="1">
    <citation type="submission" date="2018-11" db="EMBL/GenBank/DDBJ databases">
        <title>Complete genome sequence of Paenibacillus baekrokdamisoli strain KCTC 33723.</title>
        <authorList>
            <person name="Kang S.W."/>
            <person name="Lee K.C."/>
            <person name="Kim K.K."/>
            <person name="Kim J.S."/>
            <person name="Kim D.S."/>
            <person name="Ko S.H."/>
            <person name="Yang S.H."/>
            <person name="Lee J.S."/>
        </authorList>
    </citation>
    <scope>NUCLEOTIDE SEQUENCE [LARGE SCALE GENOMIC DNA]</scope>
    <source>
        <strain evidence="3 4">KCTC 33723</strain>
    </source>
</reference>
<evidence type="ECO:0000313" key="3">
    <source>
        <dbReference type="EMBL" id="BBH21553.1"/>
    </source>
</evidence>
<organism evidence="3 4">
    <name type="scientific">Paenibacillus baekrokdamisoli</name>
    <dbReference type="NCBI Taxonomy" id="1712516"/>
    <lineage>
        <taxon>Bacteria</taxon>
        <taxon>Bacillati</taxon>
        <taxon>Bacillota</taxon>
        <taxon>Bacilli</taxon>
        <taxon>Bacillales</taxon>
        <taxon>Paenibacillaceae</taxon>
        <taxon>Paenibacillus</taxon>
    </lineage>
</organism>
<accession>A0A3G9J9J5</accession>
<dbReference type="OrthoDB" id="3333873at2"/>
<dbReference type="Proteomes" id="UP000275368">
    <property type="component" value="Chromosome"/>
</dbReference>
<feature type="region of interest" description="Disordered" evidence="1">
    <location>
        <begin position="455"/>
        <end position="489"/>
    </location>
</feature>
<dbReference type="InterPro" id="IPR011050">
    <property type="entry name" value="Pectin_lyase_fold/virulence"/>
</dbReference>
<dbReference type="InterPro" id="IPR006626">
    <property type="entry name" value="PbH1"/>
</dbReference>
<feature type="transmembrane region" description="Helical" evidence="2">
    <location>
        <begin position="12"/>
        <end position="31"/>
    </location>
</feature>
<dbReference type="AlphaFoldDB" id="A0A3G9J9J5"/>
<gene>
    <name evidence="3" type="ORF">Back11_28980</name>
</gene>
<keyword evidence="2" id="KW-0472">Membrane</keyword>
<keyword evidence="2" id="KW-1133">Transmembrane helix</keyword>
<keyword evidence="2" id="KW-0812">Transmembrane</keyword>
<feature type="compositionally biased region" description="Basic and acidic residues" evidence="1">
    <location>
        <begin position="455"/>
        <end position="466"/>
    </location>
</feature>
<dbReference type="EMBL" id="AP019308">
    <property type="protein sequence ID" value="BBH21553.1"/>
    <property type="molecule type" value="Genomic_DNA"/>
</dbReference>
<evidence type="ECO:0000256" key="1">
    <source>
        <dbReference type="SAM" id="MobiDB-lite"/>
    </source>
</evidence>
<sequence length="856" mass="93099">MKIVQVRSSVIGSVLMGILLITAYILVTVTFKPETVFAANTTYYVDAVGGNDSNSGTSTGAAWQTLAKVNATTFGAGDKILFKAGTSYTGQLWPKGSGASGNPILVDKYGTGSKPVINGAGTVAETVRLYNQQYWEISNLEITNLGATRALRRAVWIEASDFGVMNHIQLLNLDIHDVNSIIGDWDLDGGGIIVRVTGGAVSTIFNDVLIQGNTITAVDSTGIFVRSVWMNRGAMSGGAGPWAGSTNVVVRNNSLNDIGGDGIVICESIAPLVEYNVASNVDRRMSGSHTAIWNMNTDDALFQYNEAYLTRNPNGKDGLGFDADGNSHRSMYQYNYSHDNEGGFMDICNYEGASAFNDNVVVRYNISQNDRNRLFANCGRNVNANIYNNTLFTSAAGNILFVWDYADPTTSDSMLNFRNNIIYNTGILLFNCSDCTRGYTPRSFDYNTFFGNHHSSEPGDSHKSTADPKFVNPGSGGNGRNTVDGYKLRPDSPAINTGITIANSGGKDYWGNSVPYAGGATDRGAFEYQGTPPTTPPTPPIGTTWKASLQFSGIQGQDQWYYKQKNLFYGTYTNDTWNAANQWWAGSQYYAIITKNLTAPDAANDSVRAWVAPASGTITISGVVRKSNVTCGDGAVASILQNSTAIWGPQLVAYNDALGYNLYQTTTVTAGDIIYFGINKNSLNDYCDTLNWDPTITWGDRKVWKASEGFSETQGQDRWFYRQWNGSTYTYKTWDAAKGWWVGNVNYSTIMSTSQHAQTGLDSVRTWVAPKAGTITITGTVKKDNVNMGDGVVVSILKNLTTIWGNQTIAWDDSIGYTHSVITTVAAGDNIDFRVNSNAVNDYGDNVNWDPVITYN</sequence>
<dbReference type="InterPro" id="IPR012334">
    <property type="entry name" value="Pectin_lyas_fold"/>
</dbReference>
<keyword evidence="4" id="KW-1185">Reference proteome</keyword>
<dbReference type="SMART" id="SM00710">
    <property type="entry name" value="PbH1"/>
    <property type="match status" value="3"/>
</dbReference>
<dbReference type="SUPFAM" id="SSF51126">
    <property type="entry name" value="Pectin lyase-like"/>
    <property type="match status" value="2"/>
</dbReference>
<name>A0A3G9J9J5_9BACL</name>
<dbReference type="KEGG" id="pbk:Back11_28980"/>
<protein>
    <submittedName>
        <fullName evidence="3">Uncharacterized protein</fullName>
    </submittedName>
</protein>
<dbReference type="Gene3D" id="2.160.20.10">
    <property type="entry name" value="Single-stranded right-handed beta-helix, Pectin lyase-like"/>
    <property type="match status" value="1"/>
</dbReference>
<evidence type="ECO:0000313" key="4">
    <source>
        <dbReference type="Proteomes" id="UP000275368"/>
    </source>
</evidence>
<evidence type="ECO:0000256" key="2">
    <source>
        <dbReference type="SAM" id="Phobius"/>
    </source>
</evidence>
<proteinExistence type="predicted"/>